<feature type="non-terminal residue" evidence="2">
    <location>
        <position position="1"/>
    </location>
</feature>
<feature type="non-terminal residue" evidence="2">
    <location>
        <position position="78"/>
    </location>
</feature>
<dbReference type="AlphaFoldDB" id="A0ABD0RXF2"/>
<accession>A0ABD0RXF2</accession>
<feature type="coiled-coil region" evidence="1">
    <location>
        <begin position="11"/>
        <end position="45"/>
    </location>
</feature>
<keyword evidence="3" id="KW-1185">Reference proteome</keyword>
<dbReference type="Proteomes" id="UP001529510">
    <property type="component" value="Unassembled WGS sequence"/>
</dbReference>
<reference evidence="2 3" key="1">
    <citation type="submission" date="2024-05" db="EMBL/GenBank/DDBJ databases">
        <title>Genome sequencing and assembly of Indian major carp, Cirrhinus mrigala (Hamilton, 1822).</title>
        <authorList>
            <person name="Mohindra V."/>
            <person name="Chowdhury L.M."/>
            <person name="Lal K."/>
            <person name="Jena J.K."/>
        </authorList>
    </citation>
    <scope>NUCLEOTIDE SEQUENCE [LARGE SCALE GENOMIC DNA]</scope>
    <source>
        <strain evidence="2">CM1030</strain>
        <tissue evidence="2">Blood</tissue>
    </source>
</reference>
<proteinExistence type="predicted"/>
<name>A0ABD0RXF2_CIRMR</name>
<gene>
    <name evidence="2" type="ORF">M9458_000500</name>
</gene>
<comment type="caution">
    <text evidence="2">The sequence shown here is derived from an EMBL/GenBank/DDBJ whole genome shotgun (WGS) entry which is preliminary data.</text>
</comment>
<evidence type="ECO:0000313" key="3">
    <source>
        <dbReference type="Proteomes" id="UP001529510"/>
    </source>
</evidence>
<dbReference type="EMBL" id="JAMKFB020000001">
    <property type="protein sequence ID" value="KAL0202482.1"/>
    <property type="molecule type" value="Genomic_DNA"/>
</dbReference>
<keyword evidence="1" id="KW-0175">Coiled coil</keyword>
<evidence type="ECO:0000256" key="1">
    <source>
        <dbReference type="SAM" id="Coils"/>
    </source>
</evidence>
<evidence type="ECO:0000313" key="2">
    <source>
        <dbReference type="EMBL" id="KAL0202482.1"/>
    </source>
</evidence>
<sequence length="78" mass="9272">HITITAERDLMKSYKNTVEEFNQTINSLQHNYTDLMIEKDQLQNNFSSLSLENWRKKLELESRVTSLIEELKKEASKQ</sequence>
<organism evidence="2 3">
    <name type="scientific">Cirrhinus mrigala</name>
    <name type="common">Mrigala</name>
    <dbReference type="NCBI Taxonomy" id="683832"/>
    <lineage>
        <taxon>Eukaryota</taxon>
        <taxon>Metazoa</taxon>
        <taxon>Chordata</taxon>
        <taxon>Craniata</taxon>
        <taxon>Vertebrata</taxon>
        <taxon>Euteleostomi</taxon>
        <taxon>Actinopterygii</taxon>
        <taxon>Neopterygii</taxon>
        <taxon>Teleostei</taxon>
        <taxon>Ostariophysi</taxon>
        <taxon>Cypriniformes</taxon>
        <taxon>Cyprinidae</taxon>
        <taxon>Labeoninae</taxon>
        <taxon>Labeonini</taxon>
        <taxon>Cirrhinus</taxon>
    </lineage>
</organism>
<protein>
    <submittedName>
        <fullName evidence="2">Uncharacterized protein</fullName>
    </submittedName>
</protein>
<dbReference type="Gene3D" id="1.20.5.1000">
    <property type="entry name" value="arf6 gtpase in complex with a specific effector, jip4"/>
    <property type="match status" value="1"/>
</dbReference>